<evidence type="ECO:0000256" key="3">
    <source>
        <dbReference type="ARBA" id="ARBA00022989"/>
    </source>
</evidence>
<dbReference type="GO" id="GO:0016020">
    <property type="term" value="C:membrane"/>
    <property type="evidence" value="ECO:0007669"/>
    <property type="project" value="UniProtKB-SubCell"/>
</dbReference>
<comment type="subcellular location">
    <subcellularLocation>
        <location evidence="1">Membrane</location>
        <topology evidence="1">Multi-pass membrane protein</topology>
    </subcellularLocation>
</comment>
<comment type="caution">
    <text evidence="9">The sequence shown here is derived from an EMBL/GenBank/DDBJ whole genome shotgun (WGS) entry which is preliminary data.</text>
</comment>
<dbReference type="InterPro" id="IPR049452">
    <property type="entry name" value="Anoctamin_TM"/>
</dbReference>
<feature type="transmembrane region" description="Helical" evidence="6">
    <location>
        <begin position="617"/>
        <end position="637"/>
    </location>
</feature>
<feature type="domain" description="Anoctamin alpha-beta plait" evidence="8">
    <location>
        <begin position="42"/>
        <end position="159"/>
    </location>
</feature>
<dbReference type="InterPro" id="IPR049456">
    <property type="entry name" value="Anoctamin_N_fung"/>
</dbReference>
<keyword evidence="10" id="KW-1185">Reference proteome</keyword>
<sequence>MTQEIHSSATATGESSEVKNGSSGLLSDQQEEPIGSLQRLQPDFVLKVLYLADPSTLEPQTESDTNLQRLIKALDLNGFQISIRPHTDSNHLLVFIKLKDDLFEKLAKKTKEVESFYGVVELSDISTADRLRIVYSKLTGEKIEGNAEITPGEGNWKFVESCVPVANHDAIQKEAQNMKSNLLKFFSEPFSSKQSEFLFKNFGSSTAFYFQLSNLYIYWLALLSVIGVICNRVYGRYSKVFTVLNLLSGLGFYLSWYFKEKQLSLKWNLTNVSKLEFKKSGSKIRPHQVLLRKLLFTPIAVGAGLTLMFYQLGCFVIEILLTEVYQGPLKSYLSLVPTILICSIVPICTAIYTVVVNGYLSFEGNADRSTKRKSFLIKMFVFNFLASYMALFITSFIYLPFGYKLNEYLPHIGSYAEKVSTYRSYIPKIPLLQSDYEINKLRLNTQYTYFILTNQIVGLLLEFVLPQVLARVFALPFMKSLMSPAKLLPVKLTDPPQEKEYLDKIRKLVELPEFSADDEFRQLVIQFGFLMLFGPASSLGPVISLVIELIQDKADYFKLLNLTRTPIPERVENAFPWTVFIKVLLIIGTLTSTSLSLMYNGGDIVASASHSSVKNSWYLILPFIVIGGILVHSIAFFGEMIINEYYAESSPENAKKEEALARLLEREEEEKPSTYVNNVDELLRFASVLPKRIIVEDKKTK</sequence>
<feature type="transmembrane region" description="Helical" evidence="6">
    <location>
        <begin position="380"/>
        <end position="401"/>
    </location>
</feature>
<name>A0A9P8T2N8_9ASCO</name>
<gene>
    <name evidence="9" type="ORF">OGATHE_004537</name>
</gene>
<evidence type="ECO:0000259" key="7">
    <source>
        <dbReference type="Pfam" id="PF04547"/>
    </source>
</evidence>
<evidence type="ECO:0000313" key="9">
    <source>
        <dbReference type="EMBL" id="KAH3662961.1"/>
    </source>
</evidence>
<evidence type="ECO:0000259" key="8">
    <source>
        <dbReference type="Pfam" id="PF20877"/>
    </source>
</evidence>
<dbReference type="Pfam" id="PF04547">
    <property type="entry name" value="Anoctamin"/>
    <property type="match status" value="1"/>
</dbReference>
<evidence type="ECO:0000256" key="5">
    <source>
        <dbReference type="SAM" id="MobiDB-lite"/>
    </source>
</evidence>
<dbReference type="PANTHER" id="PTHR12308:SF73">
    <property type="entry name" value="ANOCTAMIN"/>
    <property type="match status" value="1"/>
</dbReference>
<feature type="domain" description="Anoctamin transmembrane" evidence="7">
    <location>
        <begin position="200"/>
        <end position="646"/>
    </location>
</feature>
<feature type="compositionally biased region" description="Polar residues" evidence="5">
    <location>
        <begin position="1"/>
        <end position="28"/>
    </location>
</feature>
<dbReference type="Proteomes" id="UP000788993">
    <property type="component" value="Unassembled WGS sequence"/>
</dbReference>
<keyword evidence="2 6" id="KW-0812">Transmembrane</keyword>
<dbReference type="GO" id="GO:0005254">
    <property type="term" value="F:chloride channel activity"/>
    <property type="evidence" value="ECO:0007669"/>
    <property type="project" value="TreeGrafter"/>
</dbReference>
<organism evidence="9 10">
    <name type="scientific">Ogataea polymorpha</name>
    <dbReference type="NCBI Taxonomy" id="460523"/>
    <lineage>
        <taxon>Eukaryota</taxon>
        <taxon>Fungi</taxon>
        <taxon>Dikarya</taxon>
        <taxon>Ascomycota</taxon>
        <taxon>Saccharomycotina</taxon>
        <taxon>Pichiomycetes</taxon>
        <taxon>Pichiales</taxon>
        <taxon>Pichiaceae</taxon>
        <taxon>Ogataea</taxon>
    </lineage>
</organism>
<protein>
    <submittedName>
        <fullName evidence="9">Uncharacterized protein</fullName>
    </submittedName>
</protein>
<feature type="transmembrane region" description="Helical" evidence="6">
    <location>
        <begin position="240"/>
        <end position="258"/>
    </location>
</feature>
<dbReference type="InterPro" id="IPR007632">
    <property type="entry name" value="Anoctamin"/>
</dbReference>
<proteinExistence type="predicted"/>
<dbReference type="AlphaFoldDB" id="A0A9P8T2N8"/>
<evidence type="ECO:0000256" key="2">
    <source>
        <dbReference type="ARBA" id="ARBA00022692"/>
    </source>
</evidence>
<evidence type="ECO:0000313" key="10">
    <source>
        <dbReference type="Proteomes" id="UP000788993"/>
    </source>
</evidence>
<dbReference type="EMBL" id="JAEUBD010001266">
    <property type="protein sequence ID" value="KAH3662961.1"/>
    <property type="molecule type" value="Genomic_DNA"/>
</dbReference>
<dbReference type="Pfam" id="PF20877">
    <property type="entry name" value="Anoctamin_N"/>
    <property type="match status" value="1"/>
</dbReference>
<feature type="transmembrane region" description="Helical" evidence="6">
    <location>
        <begin position="332"/>
        <end position="360"/>
    </location>
</feature>
<reference evidence="9" key="1">
    <citation type="journal article" date="2021" name="Open Biol.">
        <title>Shared evolutionary footprints suggest mitochondrial oxidative damage underlies multiple complex I losses in fungi.</title>
        <authorList>
            <person name="Schikora-Tamarit M.A."/>
            <person name="Marcet-Houben M."/>
            <person name="Nosek J."/>
            <person name="Gabaldon T."/>
        </authorList>
    </citation>
    <scope>NUCLEOTIDE SEQUENCE</scope>
    <source>
        <strain evidence="9">NCAIM Y.01608</strain>
    </source>
</reference>
<keyword evidence="3 6" id="KW-1133">Transmembrane helix</keyword>
<feature type="transmembrane region" description="Helical" evidence="6">
    <location>
        <begin position="449"/>
        <end position="474"/>
    </location>
</feature>
<accession>A0A9P8T2N8</accession>
<evidence type="ECO:0000256" key="4">
    <source>
        <dbReference type="ARBA" id="ARBA00023136"/>
    </source>
</evidence>
<feature type="transmembrane region" description="Helical" evidence="6">
    <location>
        <begin position="294"/>
        <end position="320"/>
    </location>
</feature>
<keyword evidence="4 6" id="KW-0472">Membrane</keyword>
<feature type="transmembrane region" description="Helical" evidence="6">
    <location>
        <begin position="574"/>
        <end position="597"/>
    </location>
</feature>
<evidence type="ECO:0000256" key="6">
    <source>
        <dbReference type="SAM" id="Phobius"/>
    </source>
</evidence>
<reference evidence="9" key="2">
    <citation type="submission" date="2021-01" db="EMBL/GenBank/DDBJ databases">
        <authorList>
            <person name="Schikora-Tamarit M.A."/>
        </authorList>
    </citation>
    <scope>NUCLEOTIDE SEQUENCE</scope>
    <source>
        <strain evidence="9">NCAIM Y.01608</strain>
    </source>
</reference>
<feature type="transmembrane region" description="Helical" evidence="6">
    <location>
        <begin position="215"/>
        <end position="234"/>
    </location>
</feature>
<dbReference type="PANTHER" id="PTHR12308">
    <property type="entry name" value="ANOCTAMIN"/>
    <property type="match status" value="1"/>
</dbReference>
<dbReference type="GO" id="GO:0032541">
    <property type="term" value="C:cortical endoplasmic reticulum"/>
    <property type="evidence" value="ECO:0007669"/>
    <property type="project" value="TreeGrafter"/>
</dbReference>
<evidence type="ECO:0000256" key="1">
    <source>
        <dbReference type="ARBA" id="ARBA00004141"/>
    </source>
</evidence>
<feature type="region of interest" description="Disordered" evidence="5">
    <location>
        <begin position="1"/>
        <end position="32"/>
    </location>
</feature>